<name>A0ABD4Z0Z8_9BURK</name>
<accession>A0ABD4Z0Z8</accession>
<reference evidence="14 16" key="2">
    <citation type="submission" date="2022-09" db="EMBL/GenBank/DDBJ databases">
        <title>Intensive care unit water sources are persistently colonized with multi-drug resistant bacteria and are the site of extensive horizontal gene transfer of antibiotic resistance genes.</title>
        <authorList>
            <person name="Diorio-Toth L."/>
        </authorList>
    </citation>
    <scope>NUCLEOTIDE SEQUENCE [LARGE SCALE GENOMIC DNA]</scope>
    <source>
        <strain evidence="14 16">GD03967</strain>
    </source>
</reference>
<keyword evidence="5" id="KW-0249">Electron transport</keyword>
<dbReference type="RefSeq" id="WP_217618828.1">
    <property type="nucleotide sequence ID" value="NZ_CADIKR010000001.1"/>
</dbReference>
<dbReference type="GO" id="GO:0016491">
    <property type="term" value="F:oxidoreductase activity"/>
    <property type="evidence" value="ECO:0007669"/>
    <property type="project" value="UniProtKB-KW"/>
</dbReference>
<evidence type="ECO:0000256" key="12">
    <source>
        <dbReference type="SAM" id="Phobius"/>
    </source>
</evidence>
<keyword evidence="11" id="KW-0676">Redox-active center</keyword>
<evidence type="ECO:0000256" key="4">
    <source>
        <dbReference type="ARBA" id="ARBA00022692"/>
    </source>
</evidence>
<dbReference type="InterPro" id="IPR003752">
    <property type="entry name" value="DiS_bond_form_DsbB/BdbC"/>
</dbReference>
<comment type="subcellular location">
    <subcellularLocation>
        <location evidence="1">Membrane</location>
        <topology evidence="1">Multi-pass membrane protein</topology>
    </subcellularLocation>
</comment>
<dbReference type="AlphaFoldDB" id="A0ABD4Z0Z8"/>
<feature type="transmembrane region" description="Helical" evidence="12">
    <location>
        <begin position="49"/>
        <end position="67"/>
    </location>
</feature>
<evidence type="ECO:0000313" key="13">
    <source>
        <dbReference type="EMBL" id="CAB3841493.1"/>
    </source>
</evidence>
<gene>
    <name evidence="13" type="primary">bdbC</name>
    <name evidence="13" type="ORF">LMG3415_01470</name>
    <name evidence="14" type="ORF">N5C72_24460</name>
</gene>
<dbReference type="Proteomes" id="UP000507140">
    <property type="component" value="Unassembled WGS sequence"/>
</dbReference>
<feature type="transmembrane region" description="Helical" evidence="12">
    <location>
        <begin position="118"/>
        <end position="143"/>
    </location>
</feature>
<dbReference type="Gene3D" id="1.20.1550.10">
    <property type="entry name" value="DsbB-like"/>
    <property type="match status" value="1"/>
</dbReference>
<keyword evidence="7" id="KW-0560">Oxidoreductase</keyword>
<sequence length="149" mass="16076">MSSVASRSTNHARNAAAWLTMAWVTALIATLSAVFIGEVLGRTPCVLCWYQRIFMFPLVVVLGVACYRGDLGAWRYALPLAGAGAGFAAYHTLLYWRVIEPEIVACSAEASCSGAGMAIFGSIPLPFLSLIAFTFVVLSLLLVRFHSKK</sequence>
<evidence type="ECO:0000256" key="2">
    <source>
        <dbReference type="ARBA" id="ARBA00007602"/>
    </source>
</evidence>
<dbReference type="InterPro" id="IPR012187">
    <property type="entry name" value="Disulphide_bond_form_BdbC"/>
</dbReference>
<dbReference type="InterPro" id="IPR023380">
    <property type="entry name" value="DsbB-like_sf"/>
</dbReference>
<evidence type="ECO:0000313" key="15">
    <source>
        <dbReference type="Proteomes" id="UP000507140"/>
    </source>
</evidence>
<evidence type="ECO:0000313" key="16">
    <source>
        <dbReference type="Proteomes" id="UP001158644"/>
    </source>
</evidence>
<dbReference type="PIRSF" id="PIRSF036659">
    <property type="entry name" value="BdbC"/>
    <property type="match status" value="1"/>
</dbReference>
<evidence type="ECO:0000256" key="1">
    <source>
        <dbReference type="ARBA" id="ARBA00004141"/>
    </source>
</evidence>
<feature type="transmembrane region" description="Helical" evidence="12">
    <location>
        <begin position="16"/>
        <end position="37"/>
    </location>
</feature>
<evidence type="ECO:0000256" key="10">
    <source>
        <dbReference type="ARBA" id="ARBA00023186"/>
    </source>
</evidence>
<keyword evidence="8 12" id="KW-0472">Membrane</keyword>
<keyword evidence="9" id="KW-1015">Disulfide bond</keyword>
<dbReference type="Proteomes" id="UP001158644">
    <property type="component" value="Unassembled WGS sequence"/>
</dbReference>
<reference evidence="13 15" key="1">
    <citation type="submission" date="2020-04" db="EMBL/GenBank/DDBJ databases">
        <authorList>
            <person name="De Canck E."/>
        </authorList>
    </citation>
    <scope>NUCLEOTIDE SEQUENCE [LARGE SCALE GENOMIC DNA]</scope>
    <source>
        <strain evidence="13 15">LMG 3415</strain>
    </source>
</reference>
<keyword evidence="6 12" id="KW-1133">Transmembrane helix</keyword>
<keyword evidence="10" id="KW-0143">Chaperone</keyword>
<protein>
    <submittedName>
        <fullName evidence="14">Disulfide bond formation protein B</fullName>
    </submittedName>
    <submittedName>
        <fullName evidence="13">Disulfide formation protein</fullName>
    </submittedName>
</protein>
<keyword evidence="3" id="KW-0813">Transport</keyword>
<dbReference type="Pfam" id="PF02600">
    <property type="entry name" value="DsbB"/>
    <property type="match status" value="1"/>
</dbReference>
<dbReference type="GO" id="GO:0016020">
    <property type="term" value="C:membrane"/>
    <property type="evidence" value="ECO:0007669"/>
    <property type="project" value="UniProtKB-SubCell"/>
</dbReference>
<evidence type="ECO:0000256" key="11">
    <source>
        <dbReference type="ARBA" id="ARBA00023284"/>
    </source>
</evidence>
<proteinExistence type="inferred from homology"/>
<evidence type="ECO:0000256" key="9">
    <source>
        <dbReference type="ARBA" id="ARBA00023157"/>
    </source>
</evidence>
<dbReference type="EMBL" id="JAOBZK010000050">
    <property type="protein sequence ID" value="MDH1181241.1"/>
    <property type="molecule type" value="Genomic_DNA"/>
</dbReference>
<evidence type="ECO:0000256" key="6">
    <source>
        <dbReference type="ARBA" id="ARBA00022989"/>
    </source>
</evidence>
<comment type="caution">
    <text evidence="14">The sequence shown here is derived from an EMBL/GenBank/DDBJ whole genome shotgun (WGS) entry which is preliminary data.</text>
</comment>
<evidence type="ECO:0000256" key="5">
    <source>
        <dbReference type="ARBA" id="ARBA00022982"/>
    </source>
</evidence>
<dbReference type="SUPFAM" id="SSF158442">
    <property type="entry name" value="DsbB-like"/>
    <property type="match status" value="1"/>
</dbReference>
<keyword evidence="15" id="KW-1185">Reference proteome</keyword>
<comment type="similarity">
    <text evidence="2">Belongs to the DsbB family. BdbC subfamily.</text>
</comment>
<evidence type="ECO:0000256" key="3">
    <source>
        <dbReference type="ARBA" id="ARBA00022448"/>
    </source>
</evidence>
<dbReference type="PANTHER" id="PTHR43469">
    <property type="entry name" value="DISULFIDE FORMATION PROTEIN-RELATED"/>
    <property type="match status" value="1"/>
</dbReference>
<keyword evidence="4 12" id="KW-0812">Transmembrane</keyword>
<evidence type="ECO:0000256" key="7">
    <source>
        <dbReference type="ARBA" id="ARBA00023002"/>
    </source>
</evidence>
<dbReference type="PANTHER" id="PTHR43469:SF1">
    <property type="entry name" value="SPBETA PROPHAGE-DERIVED DISULFIDE BOND FORMATION PROTEIN B"/>
    <property type="match status" value="1"/>
</dbReference>
<evidence type="ECO:0000256" key="8">
    <source>
        <dbReference type="ARBA" id="ARBA00023136"/>
    </source>
</evidence>
<dbReference type="EMBL" id="CADIKR010000001">
    <property type="protein sequence ID" value="CAB3841493.1"/>
    <property type="molecule type" value="Genomic_DNA"/>
</dbReference>
<evidence type="ECO:0000313" key="14">
    <source>
        <dbReference type="EMBL" id="MDH1181241.1"/>
    </source>
</evidence>
<organism evidence="14 16">
    <name type="scientific">Achromobacter mucicolens</name>
    <dbReference type="NCBI Taxonomy" id="1389922"/>
    <lineage>
        <taxon>Bacteria</taxon>
        <taxon>Pseudomonadati</taxon>
        <taxon>Pseudomonadota</taxon>
        <taxon>Betaproteobacteria</taxon>
        <taxon>Burkholderiales</taxon>
        <taxon>Alcaligenaceae</taxon>
        <taxon>Achromobacter</taxon>
    </lineage>
</organism>